<comment type="caution">
    <text evidence="1">The sequence shown here is derived from an EMBL/GenBank/DDBJ whole genome shotgun (WGS) entry which is preliminary data.</text>
</comment>
<sequence length="186" mass="18539">MFNCGTSTACRSGGGKIGHAGGVGGVGGGEVATQVASRTAVDALLQSNPRCASTVIPNVGFHSNEARRGDPHAIPSTVLLRPLLECDLTASTVDAPTAGGAQGQMCAAGPLWRGPVASKSSLAALAVPPRALPSPPVPPSSLLLRSRCGSPALSRRVRALCFAGTFASAIASSAGILESGVRVSWS</sequence>
<dbReference type="EMBL" id="CAUYUJ010009025">
    <property type="protein sequence ID" value="CAK0825667.1"/>
    <property type="molecule type" value="Genomic_DNA"/>
</dbReference>
<evidence type="ECO:0008006" key="3">
    <source>
        <dbReference type="Google" id="ProtNLM"/>
    </source>
</evidence>
<proteinExistence type="predicted"/>
<protein>
    <recommendedName>
        <fullName evidence="3">Subtilisin</fullName>
    </recommendedName>
</protein>
<accession>A0ABN9S1T0</accession>
<reference evidence="1" key="1">
    <citation type="submission" date="2023-10" db="EMBL/GenBank/DDBJ databases">
        <authorList>
            <person name="Chen Y."/>
            <person name="Shah S."/>
            <person name="Dougan E. K."/>
            <person name="Thang M."/>
            <person name="Chan C."/>
        </authorList>
    </citation>
    <scope>NUCLEOTIDE SEQUENCE [LARGE SCALE GENOMIC DNA]</scope>
</reference>
<dbReference type="Proteomes" id="UP001189429">
    <property type="component" value="Unassembled WGS sequence"/>
</dbReference>
<gene>
    <name evidence="1" type="ORF">PCOR1329_LOCUS25737</name>
</gene>
<evidence type="ECO:0000313" key="1">
    <source>
        <dbReference type="EMBL" id="CAK0825667.1"/>
    </source>
</evidence>
<organism evidence="1 2">
    <name type="scientific">Prorocentrum cordatum</name>
    <dbReference type="NCBI Taxonomy" id="2364126"/>
    <lineage>
        <taxon>Eukaryota</taxon>
        <taxon>Sar</taxon>
        <taxon>Alveolata</taxon>
        <taxon>Dinophyceae</taxon>
        <taxon>Prorocentrales</taxon>
        <taxon>Prorocentraceae</taxon>
        <taxon>Prorocentrum</taxon>
    </lineage>
</organism>
<keyword evidence="2" id="KW-1185">Reference proteome</keyword>
<name>A0ABN9S1T0_9DINO</name>
<evidence type="ECO:0000313" key="2">
    <source>
        <dbReference type="Proteomes" id="UP001189429"/>
    </source>
</evidence>